<evidence type="ECO:0000313" key="3">
    <source>
        <dbReference type="EMBL" id="MFC0319095.1"/>
    </source>
</evidence>
<dbReference type="RefSeq" id="WP_130857837.1">
    <property type="nucleotide sequence ID" value="NZ_JBHLWO010000002.1"/>
</dbReference>
<dbReference type="Proteomes" id="UP001589774">
    <property type="component" value="Unassembled WGS sequence"/>
</dbReference>
<gene>
    <name evidence="3" type="ORF">ACFFI0_12295</name>
</gene>
<feature type="compositionally biased region" description="Basic and acidic residues" evidence="1">
    <location>
        <begin position="38"/>
        <end position="47"/>
    </location>
</feature>
<organism evidence="3 4">
    <name type="scientific">Olivibacter oleidegradans</name>
    <dbReference type="NCBI Taxonomy" id="760123"/>
    <lineage>
        <taxon>Bacteria</taxon>
        <taxon>Pseudomonadati</taxon>
        <taxon>Bacteroidota</taxon>
        <taxon>Sphingobacteriia</taxon>
        <taxon>Sphingobacteriales</taxon>
        <taxon>Sphingobacteriaceae</taxon>
        <taxon>Olivibacter</taxon>
    </lineage>
</organism>
<keyword evidence="2" id="KW-1133">Transmembrane helix</keyword>
<accession>A0ABV6HJQ8</accession>
<protein>
    <submittedName>
        <fullName evidence="3">Uncharacterized protein</fullName>
    </submittedName>
</protein>
<evidence type="ECO:0000256" key="2">
    <source>
        <dbReference type="SAM" id="Phobius"/>
    </source>
</evidence>
<dbReference type="EMBL" id="JBHLWO010000002">
    <property type="protein sequence ID" value="MFC0319095.1"/>
    <property type="molecule type" value="Genomic_DNA"/>
</dbReference>
<keyword evidence="4" id="KW-1185">Reference proteome</keyword>
<keyword evidence="2" id="KW-0472">Membrane</keyword>
<name>A0ABV6HJQ8_9SPHI</name>
<sequence length="138" mass="16302">METILPFIIAAIVFGYQIYANFKKEQEKAKKRKPSHRPQVDETPYKPLQREILQREPLSEPELIHPKSEKHITFEDYSGVLEVEEVKRAKEIHKKHEHAYKRLEPYKIDAGSEETNPYGDFDLRDAVIKSAILNRPRY</sequence>
<proteinExistence type="predicted"/>
<evidence type="ECO:0000256" key="1">
    <source>
        <dbReference type="SAM" id="MobiDB-lite"/>
    </source>
</evidence>
<feature type="region of interest" description="Disordered" evidence="1">
    <location>
        <begin position="27"/>
        <end position="47"/>
    </location>
</feature>
<feature type="transmembrane region" description="Helical" evidence="2">
    <location>
        <begin position="6"/>
        <end position="22"/>
    </location>
</feature>
<comment type="caution">
    <text evidence="3">The sequence shown here is derived from an EMBL/GenBank/DDBJ whole genome shotgun (WGS) entry which is preliminary data.</text>
</comment>
<reference evidence="3 4" key="1">
    <citation type="submission" date="2024-09" db="EMBL/GenBank/DDBJ databases">
        <authorList>
            <person name="Sun Q."/>
            <person name="Mori K."/>
        </authorList>
    </citation>
    <scope>NUCLEOTIDE SEQUENCE [LARGE SCALE GENOMIC DNA]</scope>
    <source>
        <strain evidence="3 4">CCM 7765</strain>
    </source>
</reference>
<evidence type="ECO:0000313" key="4">
    <source>
        <dbReference type="Proteomes" id="UP001589774"/>
    </source>
</evidence>
<keyword evidence="2" id="KW-0812">Transmembrane</keyword>